<keyword evidence="2" id="KW-1003">Cell membrane</keyword>
<feature type="compositionally biased region" description="Polar residues" evidence="7">
    <location>
        <begin position="318"/>
        <end position="327"/>
    </location>
</feature>
<accession>A0A934SRI6</accession>
<evidence type="ECO:0000313" key="9">
    <source>
        <dbReference type="EMBL" id="MBK4346814.1"/>
    </source>
</evidence>
<dbReference type="InterPro" id="IPR001640">
    <property type="entry name" value="Lgt"/>
</dbReference>
<protein>
    <submittedName>
        <fullName evidence="9">Prolipoprotein diacylglyceryl transferase</fullName>
    </submittedName>
</protein>
<dbReference type="EMBL" id="JAEPES010000003">
    <property type="protein sequence ID" value="MBK4348063.1"/>
    <property type="molecule type" value="Genomic_DNA"/>
</dbReference>
<organism evidence="9 11">
    <name type="scientific">Lacisediminihabitans changchengi</name>
    <dbReference type="NCBI Taxonomy" id="2787634"/>
    <lineage>
        <taxon>Bacteria</taxon>
        <taxon>Bacillati</taxon>
        <taxon>Actinomycetota</taxon>
        <taxon>Actinomycetes</taxon>
        <taxon>Micrococcales</taxon>
        <taxon>Microbacteriaceae</taxon>
        <taxon>Lacisediminihabitans</taxon>
    </lineage>
</organism>
<dbReference type="Pfam" id="PF01790">
    <property type="entry name" value="LGT"/>
    <property type="match status" value="1"/>
</dbReference>
<dbReference type="GO" id="GO:0042158">
    <property type="term" value="P:lipoprotein biosynthetic process"/>
    <property type="evidence" value="ECO:0007669"/>
    <property type="project" value="InterPro"/>
</dbReference>
<keyword evidence="5 8" id="KW-1133">Transmembrane helix</keyword>
<evidence type="ECO:0000256" key="8">
    <source>
        <dbReference type="SAM" id="Phobius"/>
    </source>
</evidence>
<evidence type="ECO:0000256" key="3">
    <source>
        <dbReference type="ARBA" id="ARBA00022679"/>
    </source>
</evidence>
<keyword evidence="11" id="KW-1185">Reference proteome</keyword>
<dbReference type="PANTHER" id="PTHR30589">
    <property type="entry name" value="PROLIPOPROTEIN DIACYLGLYCERYL TRANSFERASE"/>
    <property type="match status" value="1"/>
</dbReference>
<feature type="transmembrane region" description="Helical" evidence="8">
    <location>
        <begin position="107"/>
        <end position="129"/>
    </location>
</feature>
<feature type="transmembrane region" description="Helical" evidence="8">
    <location>
        <begin position="255"/>
        <end position="278"/>
    </location>
</feature>
<evidence type="ECO:0000313" key="11">
    <source>
        <dbReference type="Proteomes" id="UP000636458"/>
    </source>
</evidence>
<proteinExistence type="inferred from homology"/>
<dbReference type="RefSeq" id="WP_200555107.1">
    <property type="nucleotide sequence ID" value="NZ_JAEPES010000001.1"/>
</dbReference>
<feature type="transmembrane region" description="Helical" evidence="8">
    <location>
        <begin position="67"/>
        <end position="87"/>
    </location>
</feature>
<keyword evidence="4 8" id="KW-0812">Transmembrane</keyword>
<feature type="transmembrane region" description="Helical" evidence="8">
    <location>
        <begin position="141"/>
        <end position="159"/>
    </location>
</feature>
<evidence type="ECO:0000256" key="6">
    <source>
        <dbReference type="ARBA" id="ARBA00023136"/>
    </source>
</evidence>
<evidence type="ECO:0000256" key="1">
    <source>
        <dbReference type="ARBA" id="ARBA00007150"/>
    </source>
</evidence>
<feature type="region of interest" description="Disordered" evidence="7">
    <location>
        <begin position="303"/>
        <end position="346"/>
    </location>
</feature>
<comment type="caution">
    <text evidence="9">The sequence shown here is derived from an EMBL/GenBank/DDBJ whole genome shotgun (WGS) entry which is preliminary data.</text>
</comment>
<gene>
    <name evidence="9" type="ORF">IV501_04140</name>
    <name evidence="10" type="ORF">IV501_10485</name>
</gene>
<feature type="transmembrane region" description="Helical" evidence="8">
    <location>
        <begin position="35"/>
        <end position="55"/>
    </location>
</feature>
<comment type="similarity">
    <text evidence="1">Belongs to the Lgt family.</text>
</comment>
<keyword evidence="6 8" id="KW-0472">Membrane</keyword>
<feature type="transmembrane region" description="Helical" evidence="8">
    <location>
        <begin position="225"/>
        <end position="243"/>
    </location>
</feature>
<dbReference type="PANTHER" id="PTHR30589:SF0">
    <property type="entry name" value="PHOSPHATIDYLGLYCEROL--PROLIPOPROTEIN DIACYLGLYCERYL TRANSFERASE"/>
    <property type="match status" value="1"/>
</dbReference>
<sequence>MVLPASIPSPNDAWQVFNLGQWFRDLGWTSFGLDINLRASTGFIILGLIIALAVTSRRLTTRGAEPGIVVDVAIWAIPLGIVFGRLVHVALHPDVYFSAGSRAWSWAFVWEGGVSIWGVLLGGLIGVAIGSRLAGLRTSTFLDLAVPGILIGTIGERIGDWFEHDYFGTPTSAPWGVQIPSDDPSFPVGLPDSTIFQPNFLYEIVWALVGLALITAIAKKFELQWGKVFGLYLVWYGLGRSWFESLRIDPSLYLAGLRVNIWIGWGVAIIGLIVLMVASRRHTGTEPSVYVAGREYIPTAEVHSEDTYSDTDEDAMSSAGNDATVDTTDTESVKATRSVTSGAGTK</sequence>
<name>A0A934SRI6_9MICO</name>
<dbReference type="GO" id="GO:0008961">
    <property type="term" value="F:phosphatidylglycerol-prolipoprotein diacylglyceryl transferase activity"/>
    <property type="evidence" value="ECO:0007669"/>
    <property type="project" value="InterPro"/>
</dbReference>
<evidence type="ECO:0000256" key="7">
    <source>
        <dbReference type="SAM" id="MobiDB-lite"/>
    </source>
</evidence>
<dbReference type="GO" id="GO:0005886">
    <property type="term" value="C:plasma membrane"/>
    <property type="evidence" value="ECO:0007669"/>
    <property type="project" value="InterPro"/>
</dbReference>
<dbReference type="EMBL" id="JAEPES010000001">
    <property type="protein sequence ID" value="MBK4346814.1"/>
    <property type="molecule type" value="Genomic_DNA"/>
</dbReference>
<dbReference type="Proteomes" id="UP000636458">
    <property type="component" value="Unassembled WGS sequence"/>
</dbReference>
<reference evidence="9" key="1">
    <citation type="submission" date="2021-01" db="EMBL/GenBank/DDBJ databases">
        <title>Lacisediminihabitans sp. nov. strain G11-30, isolated from Antarctic Soil.</title>
        <authorList>
            <person name="Li J."/>
        </authorList>
    </citation>
    <scope>NUCLEOTIDE SEQUENCE</scope>
    <source>
        <strain evidence="9">G11-30</strain>
    </source>
</reference>
<evidence type="ECO:0000256" key="4">
    <source>
        <dbReference type="ARBA" id="ARBA00022692"/>
    </source>
</evidence>
<evidence type="ECO:0000313" key="10">
    <source>
        <dbReference type="EMBL" id="MBK4348063.1"/>
    </source>
</evidence>
<feature type="transmembrane region" description="Helical" evidence="8">
    <location>
        <begin position="200"/>
        <end position="218"/>
    </location>
</feature>
<feature type="compositionally biased region" description="Polar residues" evidence="7">
    <location>
        <begin position="333"/>
        <end position="346"/>
    </location>
</feature>
<dbReference type="AlphaFoldDB" id="A0A934SRI6"/>
<keyword evidence="3 9" id="KW-0808">Transferase</keyword>
<evidence type="ECO:0000256" key="2">
    <source>
        <dbReference type="ARBA" id="ARBA00022475"/>
    </source>
</evidence>
<evidence type="ECO:0000256" key="5">
    <source>
        <dbReference type="ARBA" id="ARBA00022989"/>
    </source>
</evidence>